<proteinExistence type="predicted"/>
<evidence type="ECO:0000313" key="2">
    <source>
        <dbReference type="Proteomes" id="UP000295351"/>
    </source>
</evidence>
<dbReference type="Proteomes" id="UP000295351">
    <property type="component" value="Unassembled WGS sequence"/>
</dbReference>
<dbReference type="RefSeq" id="WP_133034040.1">
    <property type="nucleotide sequence ID" value="NZ_BAABEI010000002.1"/>
</dbReference>
<sequence length="146" mass="16688">MGIFGWLPHRGPKPATPDDAPEQTLAIYASQPAQTAIIVTLIGIEAEQIDEIIDVTARRFGKKHKIVYLTDSLDFMRFRDRNAIFEYLPSALEQKLHAAEICWNAYLARRWRLLLSKWQPVHVISYGRNIDAFLAAAPPMTVRTDR</sequence>
<comment type="caution">
    <text evidence="1">The sequence shown here is derived from an EMBL/GenBank/DDBJ whole genome shotgun (WGS) entry which is preliminary data.</text>
</comment>
<dbReference type="AlphaFoldDB" id="A0A4R2CWC7"/>
<name>A0A4R2CWC7_SHIGR</name>
<reference evidence="1 2" key="1">
    <citation type="submission" date="2019-03" db="EMBL/GenBank/DDBJ databases">
        <title>Genomic Encyclopedia of Type Strains, Phase IV (KMG-IV): sequencing the most valuable type-strain genomes for metagenomic binning, comparative biology and taxonomic classification.</title>
        <authorList>
            <person name="Goeker M."/>
        </authorList>
    </citation>
    <scope>NUCLEOTIDE SEQUENCE [LARGE SCALE GENOMIC DNA]</scope>
    <source>
        <strain evidence="1 2">DSM 18401</strain>
    </source>
</reference>
<accession>A0A4R2CWC7</accession>
<dbReference type="EMBL" id="SLVX01000005">
    <property type="protein sequence ID" value="TCN45978.1"/>
    <property type="molecule type" value="Genomic_DNA"/>
</dbReference>
<evidence type="ECO:0000313" key="1">
    <source>
        <dbReference type="EMBL" id="TCN45978.1"/>
    </source>
</evidence>
<gene>
    <name evidence="1" type="ORF">EV665_10565</name>
</gene>
<organism evidence="1 2">
    <name type="scientific">Shinella granuli</name>
    <dbReference type="NCBI Taxonomy" id="323621"/>
    <lineage>
        <taxon>Bacteria</taxon>
        <taxon>Pseudomonadati</taxon>
        <taxon>Pseudomonadota</taxon>
        <taxon>Alphaproteobacteria</taxon>
        <taxon>Hyphomicrobiales</taxon>
        <taxon>Rhizobiaceae</taxon>
        <taxon>Shinella</taxon>
    </lineage>
</organism>
<keyword evidence="2" id="KW-1185">Reference proteome</keyword>
<protein>
    <submittedName>
        <fullName evidence="1">Uncharacterized protein</fullName>
    </submittedName>
</protein>